<sequence>MAKSKGQMIPSKSRQTATPGFTIYPRDLSITWAEDSRYWEWIKCLDDSHDPCIFDVPRLIEVWYLKIKGKLNTSTLTPETKYELAFTVMLLGESAEGWQTPITVKLKQPNSFCTTKSVILGDVSPPGRWVEIKAGEFVARIGGDIEFSMRGTETKQRKSGLLLRGVVVRPVAEEQSAFKALFCFVAHEMEAANIHNLIPKLKGFGVSNKESVAELFVSLLAKNTANLLVIAAASNMNMPAVYQSSLIFHLQLIYAFHMDLKECNIQMLRILFFFCRAQIIDDAFCCSCRQG</sequence>
<dbReference type="Proteomes" id="UP000639772">
    <property type="component" value="Chromosome 7"/>
</dbReference>
<proteinExistence type="predicted"/>
<dbReference type="GO" id="GO:0030246">
    <property type="term" value="F:carbohydrate binding"/>
    <property type="evidence" value="ECO:0007669"/>
    <property type="project" value="InterPro"/>
</dbReference>
<dbReference type="InterPro" id="IPR052147">
    <property type="entry name" value="PP2-like/Lectin"/>
</dbReference>
<comment type="caution">
    <text evidence="1">The sequence shown here is derived from an EMBL/GenBank/DDBJ whole genome shotgun (WGS) entry which is preliminary data.</text>
</comment>
<dbReference type="EMBL" id="JADCNM010000007">
    <property type="protein sequence ID" value="KAG0475148.1"/>
    <property type="molecule type" value="Genomic_DNA"/>
</dbReference>
<protein>
    <submittedName>
        <fullName evidence="1">Uncharacterized protein</fullName>
    </submittedName>
</protein>
<dbReference type="PANTHER" id="PTHR48478">
    <property type="entry name" value="LECTIN-LIKE"/>
    <property type="match status" value="1"/>
</dbReference>
<dbReference type="Pfam" id="PF14299">
    <property type="entry name" value="PP2"/>
    <property type="match status" value="1"/>
</dbReference>
<evidence type="ECO:0000313" key="2">
    <source>
        <dbReference type="Proteomes" id="UP000639772"/>
    </source>
</evidence>
<evidence type="ECO:0000313" key="1">
    <source>
        <dbReference type="EMBL" id="KAG0475148.1"/>
    </source>
</evidence>
<dbReference type="PANTHER" id="PTHR48478:SF1">
    <property type="entry name" value="LECTIN-LIKE"/>
    <property type="match status" value="1"/>
</dbReference>
<accession>A0A835UV70</accession>
<dbReference type="OrthoDB" id="533833at2759"/>
<organism evidence="1 2">
    <name type="scientific">Vanilla planifolia</name>
    <name type="common">Vanilla</name>
    <dbReference type="NCBI Taxonomy" id="51239"/>
    <lineage>
        <taxon>Eukaryota</taxon>
        <taxon>Viridiplantae</taxon>
        <taxon>Streptophyta</taxon>
        <taxon>Embryophyta</taxon>
        <taxon>Tracheophyta</taxon>
        <taxon>Spermatophyta</taxon>
        <taxon>Magnoliopsida</taxon>
        <taxon>Liliopsida</taxon>
        <taxon>Asparagales</taxon>
        <taxon>Orchidaceae</taxon>
        <taxon>Vanilloideae</taxon>
        <taxon>Vanilleae</taxon>
        <taxon>Vanilla</taxon>
    </lineage>
</organism>
<dbReference type="InterPro" id="IPR025886">
    <property type="entry name" value="PP2-like"/>
</dbReference>
<dbReference type="AlphaFoldDB" id="A0A835UV70"/>
<gene>
    <name evidence="1" type="ORF">HPP92_014834</name>
</gene>
<reference evidence="1 2" key="1">
    <citation type="journal article" date="2020" name="Nat. Food">
        <title>A phased Vanilla planifolia genome enables genetic improvement of flavour and production.</title>
        <authorList>
            <person name="Hasing T."/>
            <person name="Tang H."/>
            <person name="Brym M."/>
            <person name="Khazi F."/>
            <person name="Huang T."/>
            <person name="Chambers A.H."/>
        </authorList>
    </citation>
    <scope>NUCLEOTIDE SEQUENCE [LARGE SCALE GENOMIC DNA]</scope>
    <source>
        <tissue evidence="1">Leaf</tissue>
    </source>
</reference>
<name>A0A835UV70_VANPL</name>